<dbReference type="EMBL" id="CAJMWT010009340">
    <property type="protein sequence ID" value="CAE6537926.1"/>
    <property type="molecule type" value="Genomic_DNA"/>
</dbReference>
<evidence type="ECO:0000313" key="7">
    <source>
        <dbReference type="Proteomes" id="UP000663843"/>
    </source>
</evidence>
<keyword evidence="2" id="KW-0677">Repeat</keyword>
<dbReference type="SMART" id="SM00320">
    <property type="entry name" value="WD40"/>
    <property type="match status" value="7"/>
</dbReference>
<dbReference type="Gene3D" id="3.40.50.300">
    <property type="entry name" value="P-loop containing nucleotide triphosphate hydrolases"/>
    <property type="match status" value="1"/>
</dbReference>
<dbReference type="InterPro" id="IPR056884">
    <property type="entry name" value="NPHP3-like_N"/>
</dbReference>
<evidence type="ECO:0000256" key="3">
    <source>
        <dbReference type="PROSITE-ProRule" id="PRU00221"/>
    </source>
</evidence>
<dbReference type="Gene3D" id="2.130.10.10">
    <property type="entry name" value="YVTN repeat-like/Quinoprotein amine dehydrogenase"/>
    <property type="match status" value="3"/>
</dbReference>
<organism evidence="6 7">
    <name type="scientific">Rhizoctonia solani</name>
    <dbReference type="NCBI Taxonomy" id="456999"/>
    <lineage>
        <taxon>Eukaryota</taxon>
        <taxon>Fungi</taxon>
        <taxon>Dikarya</taxon>
        <taxon>Basidiomycota</taxon>
        <taxon>Agaricomycotina</taxon>
        <taxon>Agaricomycetes</taxon>
        <taxon>Cantharellales</taxon>
        <taxon>Ceratobasidiaceae</taxon>
        <taxon>Rhizoctonia</taxon>
    </lineage>
</organism>
<evidence type="ECO:0000259" key="5">
    <source>
        <dbReference type="Pfam" id="PF24883"/>
    </source>
</evidence>
<protein>
    <recommendedName>
        <fullName evidence="5">Nephrocystin 3-like N-terminal domain-containing protein</fullName>
    </recommendedName>
</protein>
<evidence type="ECO:0000256" key="4">
    <source>
        <dbReference type="SAM" id="MobiDB-lite"/>
    </source>
</evidence>
<dbReference type="PANTHER" id="PTHR22847">
    <property type="entry name" value="WD40 REPEAT PROTEIN"/>
    <property type="match status" value="1"/>
</dbReference>
<feature type="compositionally biased region" description="Low complexity" evidence="4">
    <location>
        <begin position="49"/>
        <end position="61"/>
    </location>
</feature>
<dbReference type="InterPro" id="IPR001680">
    <property type="entry name" value="WD40_rpt"/>
</dbReference>
<name>A0A8H3DSU2_9AGAM</name>
<dbReference type="GO" id="GO:1990234">
    <property type="term" value="C:transferase complex"/>
    <property type="evidence" value="ECO:0007669"/>
    <property type="project" value="UniProtKB-ARBA"/>
</dbReference>
<accession>A0A8H3DSU2</accession>
<evidence type="ECO:0000313" key="6">
    <source>
        <dbReference type="EMBL" id="CAE6537926.1"/>
    </source>
</evidence>
<dbReference type="InterPro" id="IPR015943">
    <property type="entry name" value="WD40/YVTN_repeat-like_dom_sf"/>
</dbReference>
<gene>
    <name evidence="6" type="ORF">RDB_LOCUS190207</name>
</gene>
<feature type="repeat" description="WD" evidence="3">
    <location>
        <begin position="990"/>
        <end position="1031"/>
    </location>
</feature>
<dbReference type="SUPFAM" id="SSF52540">
    <property type="entry name" value="P-loop containing nucleoside triphosphate hydrolases"/>
    <property type="match status" value="1"/>
</dbReference>
<dbReference type="Pfam" id="PF00400">
    <property type="entry name" value="WD40"/>
    <property type="match status" value="5"/>
</dbReference>
<dbReference type="PROSITE" id="PS50294">
    <property type="entry name" value="WD_REPEATS_REGION"/>
    <property type="match status" value="3"/>
</dbReference>
<proteinExistence type="predicted"/>
<feature type="repeat" description="WD" evidence="3">
    <location>
        <begin position="1119"/>
        <end position="1160"/>
    </location>
</feature>
<evidence type="ECO:0000256" key="2">
    <source>
        <dbReference type="ARBA" id="ARBA00022737"/>
    </source>
</evidence>
<dbReference type="AlphaFoldDB" id="A0A8H3DSU2"/>
<dbReference type="CDD" id="cd00200">
    <property type="entry name" value="WD40"/>
    <property type="match status" value="1"/>
</dbReference>
<dbReference type="PROSITE" id="PS50082">
    <property type="entry name" value="WD_REPEATS_2"/>
    <property type="match status" value="5"/>
</dbReference>
<feature type="region of interest" description="Disordered" evidence="4">
    <location>
        <begin position="128"/>
        <end position="157"/>
    </location>
</feature>
<feature type="compositionally biased region" description="Basic residues" evidence="4">
    <location>
        <begin position="1"/>
        <end position="18"/>
    </location>
</feature>
<dbReference type="PANTHER" id="PTHR22847:SF637">
    <property type="entry name" value="WD REPEAT DOMAIN 5B"/>
    <property type="match status" value="1"/>
</dbReference>
<reference evidence="6" key="1">
    <citation type="submission" date="2021-01" db="EMBL/GenBank/DDBJ databases">
        <authorList>
            <person name="Kaushik A."/>
        </authorList>
    </citation>
    <scope>NUCLEOTIDE SEQUENCE</scope>
    <source>
        <strain evidence="6">AG2-2IIIB</strain>
    </source>
</reference>
<feature type="repeat" description="WD" evidence="3">
    <location>
        <begin position="1212"/>
        <end position="1246"/>
    </location>
</feature>
<dbReference type="InterPro" id="IPR027417">
    <property type="entry name" value="P-loop_NTPase"/>
</dbReference>
<keyword evidence="1 3" id="KW-0853">WD repeat</keyword>
<dbReference type="InterPro" id="IPR019775">
    <property type="entry name" value="WD40_repeat_CS"/>
</dbReference>
<dbReference type="Pfam" id="PF24883">
    <property type="entry name" value="NPHP3_N"/>
    <property type="match status" value="1"/>
</dbReference>
<feature type="repeat" description="WD" evidence="3">
    <location>
        <begin position="947"/>
        <end position="988"/>
    </location>
</feature>
<sequence length="1269" mass="139027">MKKARKIISRTRAGIRKIFKSDGVATTPPQNTQDHASSVIQQAPTYHVPTPTNTPPQTANQGEVGSPNGEQASLDPPLAPNETAVPTWPSTPAPVPEISPPAVDRNSPLPFAEVVREQALIEPLPEMMNPEATPSAPAVEQTPSDPSPVPKNAPSGFASGILAKSQGRADGLLGLLDAVSQAANISGLGPIKSIADGLINCVEMYKDTAEDQREYIKLKMQLESTLEDLKQYVSPSLVITTSMANICCLVQKEINYVREKQERTSVRRFQEAEANANDVQECYKRINDYLQRLSQNANISTWITVDELYTDTRLQKLSPSLWACYNSEKEAELKRGPCTKGTRANVLANMYQWATSRDTGNLYWINGMAGTGKTTIAYSLCQELATKKNHLLCASFFCSRSLPECRAVGRIIPSIAYQLAQCSLPFRYALSKATQENPDSYTRSPQDQFDSLIVQPFSDPKVRHAFPSNMVVVIDALDECEDTTSTRLILDVLLGKSKGLPIKFVVSSRPEPAIRDRMENGTLVDARVVLHELDTGEVRTDIKTYLKAELAPINPSESVINTLVERSGVLFIYAATVVRYVGRDSFQKSKTRLQAVLNTSNKQGTVQTKEIDRLYHTILEAAVDDEGLEQVERDDIKLILNTVVCAKVPLTVKALHGLLKLDDVERVDTALRPLRSVVHVMGVDSTVTTLHASFPDYLSNPARSGNSNWYCDAAAHHFLLAQRCFECIRDTQPQFNICQLESSYLNDDEVVDLDARVNKSISVELRYASIYWPSHITAADSSAASELLTLLEHFLKKNVLLWLEIMNLTKTISATSDELTNVNQWATRHGATHDVLSLLQDVWRFALTMVSNPVSQSTPHIYISMLPFLPSHSPIRKHYAHRVRGMIGSDSKAPDQGDPLLARWSLKNSWRPTCSRDGTMVAIAPEDSKGLISLIDASSGRLVRDISQTEDDDILCLAFSPDGTRIASGTYKGVIWVWDVDSGKPVQGPITGHKNAISSIIFTFDGSRVITGSKDCTICTWYVSSGEQVLPPLEGHTEAISCLATSSDGTIISGSFDGTVRAWGTQGGYCVLEPITEESYRVYSVAVSPNDKFIVSGSESGVCVWDFHTGQDQILPNPPHVESTSVCSVSISPDSVYILAGFQSANMQIWSATTGEPVSTLPQTSLGDRGMVAYSSNGTRIISYSGSGVLSLYDAQSATVASESQPTPIQPILSIDVSPDGKHVVSVSPDRMLHVWDVTNGQLVIVESSPAQLTRPYVNGMLKRGMPYQ</sequence>
<dbReference type="Proteomes" id="UP000663843">
    <property type="component" value="Unassembled WGS sequence"/>
</dbReference>
<dbReference type="PROSITE" id="PS00678">
    <property type="entry name" value="WD_REPEATS_1"/>
    <property type="match status" value="1"/>
</dbReference>
<feature type="compositionally biased region" description="Pro residues" evidence="4">
    <location>
        <begin position="89"/>
        <end position="99"/>
    </location>
</feature>
<comment type="caution">
    <text evidence="6">The sequence shown here is derived from an EMBL/GenBank/DDBJ whole genome shotgun (WGS) entry which is preliminary data.</text>
</comment>
<feature type="repeat" description="WD" evidence="3">
    <location>
        <begin position="1033"/>
        <end position="1073"/>
    </location>
</feature>
<feature type="region of interest" description="Disordered" evidence="4">
    <location>
        <begin position="1"/>
        <end position="102"/>
    </location>
</feature>
<evidence type="ECO:0000256" key="1">
    <source>
        <dbReference type="ARBA" id="ARBA00022574"/>
    </source>
</evidence>
<feature type="compositionally biased region" description="Polar residues" evidence="4">
    <location>
        <begin position="27"/>
        <end position="44"/>
    </location>
</feature>
<dbReference type="SUPFAM" id="SSF69322">
    <property type="entry name" value="Tricorn protease domain 2"/>
    <property type="match status" value="1"/>
</dbReference>
<feature type="domain" description="Nephrocystin 3-like N-terminal" evidence="5">
    <location>
        <begin position="350"/>
        <end position="509"/>
    </location>
</feature>